<reference evidence="2" key="1">
    <citation type="submission" date="2014-09" db="EMBL/GenBank/DDBJ databases">
        <title>Vibrio variabilis JCM 19239. (C206) whole genome shotgun sequence.</title>
        <authorList>
            <person name="Sawabe T."/>
            <person name="Meirelles P."/>
            <person name="Nakanishi M."/>
            <person name="Sayaka M."/>
            <person name="Hattori M."/>
            <person name="Ohkuma M."/>
        </authorList>
    </citation>
    <scope>NUCLEOTIDE SEQUENCE [LARGE SCALE GENOMIC DNA]</scope>
    <source>
        <strain evidence="2">JCM 19239</strain>
    </source>
</reference>
<evidence type="ECO:0000313" key="1">
    <source>
        <dbReference type="EMBL" id="GAL28899.1"/>
    </source>
</evidence>
<keyword evidence="2" id="KW-1185">Reference proteome</keyword>
<gene>
    <name evidence="1" type="ORF">JCM19239_2140</name>
</gene>
<dbReference type="EMBL" id="BBMS01000052">
    <property type="protein sequence ID" value="GAL28899.1"/>
    <property type="molecule type" value="Genomic_DNA"/>
</dbReference>
<reference evidence="2" key="2">
    <citation type="submission" date="2014-09" db="EMBL/GenBank/DDBJ databases">
        <authorList>
            <consortium name="NBRP consortium"/>
            <person name="Sawabe T."/>
            <person name="Meirelles P."/>
            <person name="Nakanishi M."/>
            <person name="Sayaka M."/>
            <person name="Hattori M."/>
            <person name="Ohkuma M."/>
        </authorList>
    </citation>
    <scope>NUCLEOTIDE SEQUENCE [LARGE SCALE GENOMIC DNA]</scope>
    <source>
        <strain evidence="2">JCM 19239</strain>
    </source>
</reference>
<organism evidence="1 2">
    <name type="scientific">Vibrio variabilis</name>
    <dbReference type="NCBI Taxonomy" id="990271"/>
    <lineage>
        <taxon>Bacteria</taxon>
        <taxon>Pseudomonadati</taxon>
        <taxon>Pseudomonadota</taxon>
        <taxon>Gammaproteobacteria</taxon>
        <taxon>Vibrionales</taxon>
        <taxon>Vibrionaceae</taxon>
        <taxon>Vibrio</taxon>
    </lineage>
</organism>
<protein>
    <recommendedName>
        <fullName evidence="3">HNH endonuclease</fullName>
    </recommendedName>
</protein>
<proteinExistence type="predicted"/>
<evidence type="ECO:0008006" key="3">
    <source>
        <dbReference type="Google" id="ProtNLM"/>
    </source>
</evidence>
<comment type="caution">
    <text evidence="1">The sequence shown here is derived from an EMBL/GenBank/DDBJ whole genome shotgun (WGS) entry which is preliminary data.</text>
</comment>
<evidence type="ECO:0000313" key="2">
    <source>
        <dbReference type="Proteomes" id="UP000029223"/>
    </source>
</evidence>
<accession>A0ABQ0JJF8</accession>
<sequence>MNNFTAIDVPFNSRHTCWFCGDMSDMSLYFPRRQDDRKAQTHLPLELPICNECNGFANVCVANSTSHLRLQIKHHLLKKYAKTLGIGVNWTKLELEEAELDGAAFKGFKKSAWSMYEIAKKRVDYKGWDICVDGIPLSNLDESSFFQFDEMRFLNVDAAIDFYSKSESLSKMLLSGLVRIVGDTRFSYALRIARINFDVSRKEEKQILSEVELQEREHKDISELERVKTKAMSVSSDLDPSIRPVTIQGATATPEAIHWAFSRGISDLIMLDKFEDAFFEEHEHLGGMVAFQLYNGLQLYLEAREDESWVESNDPNRYLWEESEDEVICFDEFINVLIDYEIRQTSDYRNLFLTGIKKDLPKDQSRVMTLLGNIYFLYRQKEDVYGRVELWQ</sequence>
<name>A0ABQ0JJF8_9VIBR</name>
<dbReference type="Proteomes" id="UP000029223">
    <property type="component" value="Unassembled WGS sequence"/>
</dbReference>